<organism evidence="2 3">
    <name type="scientific">Calorimonas adulescens</name>
    <dbReference type="NCBI Taxonomy" id="2606906"/>
    <lineage>
        <taxon>Bacteria</taxon>
        <taxon>Bacillati</taxon>
        <taxon>Bacillota</taxon>
        <taxon>Clostridia</taxon>
        <taxon>Thermoanaerobacterales</taxon>
        <taxon>Thermoanaerobacteraceae</taxon>
        <taxon>Calorimonas</taxon>
    </lineage>
</organism>
<reference evidence="2 3" key="1">
    <citation type="submission" date="2019-08" db="EMBL/GenBank/DDBJ databases">
        <title>Calorimonas adulescens gen. nov., sp. nov., an anaerobic thermophilic bacterium from Sakhalin hot spring.</title>
        <authorList>
            <person name="Khomyakova M.A."/>
            <person name="Merkel A.Y."/>
            <person name="Novikov A."/>
            <person name="Bonch-Osmolovskaya E.A."/>
            <person name="Slobodkin A.I."/>
        </authorList>
    </citation>
    <scope>NUCLEOTIDE SEQUENCE [LARGE SCALE GENOMIC DNA]</scope>
    <source>
        <strain evidence="2 3">A05MB</strain>
    </source>
</reference>
<name>A0A5D8QCV8_9THEO</name>
<protein>
    <submittedName>
        <fullName evidence="2">DUF2344 domain-containing protein</fullName>
    </submittedName>
</protein>
<proteinExistence type="predicted"/>
<dbReference type="EMBL" id="VTPS01000007">
    <property type="protein sequence ID" value="TZE82237.1"/>
    <property type="molecule type" value="Genomic_DNA"/>
</dbReference>
<comment type="caution">
    <text evidence="2">The sequence shown here is derived from an EMBL/GenBank/DDBJ whole genome shotgun (WGS) entry which is preliminary data.</text>
</comment>
<gene>
    <name evidence="2" type="ORF">FWJ32_05620</name>
</gene>
<evidence type="ECO:0000313" key="2">
    <source>
        <dbReference type="EMBL" id="TZE82237.1"/>
    </source>
</evidence>
<dbReference type="InterPro" id="IPR018768">
    <property type="entry name" value="DUF2344"/>
</dbReference>
<keyword evidence="3" id="KW-1185">Reference proteome</keyword>
<dbReference type="Pfam" id="PF10105">
    <property type="entry name" value="DUF2344"/>
    <property type="match status" value="1"/>
</dbReference>
<accession>A0A5D8QCV8</accession>
<sequence length="229" mass="26391">MGRIRAKYIKDKEVRFISHLDIVRALERAFRRADIPFVLTEGFNPKPKINFSPPLSLGYISKAEYFDLDVGDDMIPEEFIYRMNNVLPQGIMVIKAISIDEKSKSLNSIIKSSEYNVYYPFPEGVLSGIERFLSDEIMVEKESKKGKKTINIRPLIYSFSKVDEKNICLWLASNSSESVNPVYVVKAFLHFSGFDFEESNAIITRLEQYIDEKKNTPMREGVINEPINN</sequence>
<dbReference type="AlphaFoldDB" id="A0A5D8QCV8"/>
<feature type="domain" description="DUF2344" evidence="1">
    <location>
        <begin position="3"/>
        <end position="181"/>
    </location>
</feature>
<evidence type="ECO:0000259" key="1">
    <source>
        <dbReference type="Pfam" id="PF10105"/>
    </source>
</evidence>
<dbReference type="Proteomes" id="UP000322976">
    <property type="component" value="Unassembled WGS sequence"/>
</dbReference>
<dbReference type="NCBIfam" id="TIGR03936">
    <property type="entry name" value="sam_1_link_chp"/>
    <property type="match status" value="1"/>
</dbReference>
<evidence type="ECO:0000313" key="3">
    <source>
        <dbReference type="Proteomes" id="UP000322976"/>
    </source>
</evidence>
<dbReference type="RefSeq" id="WP_149544996.1">
    <property type="nucleotide sequence ID" value="NZ_VTPS01000007.1"/>
</dbReference>